<name>A0A2D1GNT0_9CAUD</name>
<sequence>MLFARFTGFMMRPLRKDPDMFNRRNRALQVSVVKTPKNDNAVDAPKKECSHVEPERYAEIAKDFVTHTAKAVGAVIITYAVSTAFTRLVDNLTSNDDSE</sequence>
<dbReference type="EMBL" id="MF975637">
    <property type="protein sequence ID" value="ATN93677.1"/>
    <property type="molecule type" value="Genomic_DNA"/>
</dbReference>
<gene>
    <name evidence="1" type="ORF">SEA_SCAP1_28</name>
</gene>
<keyword evidence="2" id="KW-1185">Reference proteome</keyword>
<proteinExistence type="predicted"/>
<evidence type="ECO:0000313" key="2">
    <source>
        <dbReference type="Proteomes" id="UP000228985"/>
    </source>
</evidence>
<accession>A0A2D1GNT0</accession>
<reference evidence="1 2" key="1">
    <citation type="submission" date="2017-09" db="EMBL/GenBank/DDBJ databases">
        <authorList>
            <person name="Ehlers B."/>
            <person name="Leendertz F.H."/>
        </authorList>
    </citation>
    <scope>NUCLEOTIDE SEQUENCE [LARGE SCALE GENOMIC DNA]</scope>
</reference>
<protein>
    <submittedName>
        <fullName evidence="1">Uncharacterized protein</fullName>
    </submittedName>
</protein>
<dbReference type="Proteomes" id="UP000228985">
    <property type="component" value="Segment"/>
</dbReference>
<evidence type="ECO:0000313" key="1">
    <source>
        <dbReference type="EMBL" id="ATN93677.1"/>
    </source>
</evidence>
<organism evidence="1 2">
    <name type="scientific">Streptomyces phage Scap1</name>
    <dbReference type="NCBI Taxonomy" id="2041354"/>
    <lineage>
        <taxon>Viruses</taxon>
        <taxon>Duplodnaviria</taxon>
        <taxon>Heunggongvirae</taxon>
        <taxon>Uroviricota</taxon>
        <taxon>Caudoviricetes</taxon>
        <taxon>Scapunavirus</taxon>
        <taxon>Scapunavirus scap1</taxon>
    </lineage>
</organism>